<dbReference type="AlphaFoldDB" id="A0A9J6RBI6"/>
<organism evidence="1 2">
    <name type="scientific">Natronobacillus azotifigens</name>
    <dbReference type="NCBI Taxonomy" id="472978"/>
    <lineage>
        <taxon>Bacteria</taxon>
        <taxon>Bacillati</taxon>
        <taxon>Bacillota</taxon>
        <taxon>Bacilli</taxon>
        <taxon>Bacillales</taxon>
        <taxon>Bacillaceae</taxon>
        <taxon>Natronobacillus</taxon>
    </lineage>
</organism>
<evidence type="ECO:0000313" key="1">
    <source>
        <dbReference type="EMBL" id="MCZ0703048.1"/>
    </source>
</evidence>
<dbReference type="Proteomes" id="UP001084197">
    <property type="component" value="Unassembled WGS sequence"/>
</dbReference>
<accession>A0A9J6RBI6</accession>
<protein>
    <submittedName>
        <fullName evidence="1">Uncharacterized protein</fullName>
    </submittedName>
</protein>
<sequence>MSSDLCTLLENGGVVSCYLSDLFGTPVNPFRSSGVLCTIEGEREDVIVTSSEGQEVTLQKVWLKNTGYIVVQVTNDSEQCVSAPIPFSLKESAILCAPEGTDIVCTVRDFTCDARIQCQNGVYQSIEISLDFCLDVQVIADVVIEISGSSCHPREQLLTDRYNREGLASHQYDRSFDRTKKNLPQLQTEKSSKREGWARNDLNHIRDMCVNVTKVYDWITQQSITQIRKNADDVPFDCDICALHFFVPAILVCERTLSGTLECNGERVEGASIHLSATPDIVSFSPDPAVTDANGHFTTVVTVPTGTESTDIEINASTTTEGEFVSTTLPTIALCLADPCVLTLFGADNMECNDIISGRVRCNNTFIPDVEVTTTANPAIVTFNPNPAITDELGDYFAGVVIPNGTPPTDVEITTTATVNGETLTETIIVNVSCASACDLTVNADDFITCEGEITGVLTCDGDPVEGAEIEFSTFPTVGTFTPNPATSLADGSFSTTLIVPEETPRLSTVITAMTTVNGQSVSNSVGVHVECLPVDECPCKFRIGISGNAAPASVDIITGGVASTLTGTINVTAVQCFTASASCNPAIDNFNVSFGSGGNTINFITGRRMEIECEGNTFARVRGMARATGNVLPTGIYEVVITCEIGTGGLAVWTVDATDFSGNSFSTSFTANVNPVTFIGDCQDVP</sequence>
<keyword evidence="2" id="KW-1185">Reference proteome</keyword>
<dbReference type="RefSeq" id="WP_268779818.1">
    <property type="nucleotide sequence ID" value="NZ_JAPRAT010000011.1"/>
</dbReference>
<dbReference type="EMBL" id="JAPRAT010000011">
    <property type="protein sequence ID" value="MCZ0703048.1"/>
    <property type="molecule type" value="Genomic_DNA"/>
</dbReference>
<gene>
    <name evidence="1" type="ORF">OWO01_07470</name>
</gene>
<comment type="caution">
    <text evidence="1">The sequence shown here is derived from an EMBL/GenBank/DDBJ whole genome shotgun (WGS) entry which is preliminary data.</text>
</comment>
<name>A0A9J6RBI6_9BACI</name>
<proteinExistence type="predicted"/>
<evidence type="ECO:0000313" key="2">
    <source>
        <dbReference type="Proteomes" id="UP001084197"/>
    </source>
</evidence>
<reference evidence="1" key="1">
    <citation type="submission" date="2022-11" db="EMBL/GenBank/DDBJ databases">
        <title>WGS of Natronobacillus azotifigens 24KS-1, an anaerobic diazotrophic haloalkaliphile from soda-rich habitats.</title>
        <authorList>
            <person name="Sorokin D.Y."/>
            <person name="Merkel A.Y."/>
        </authorList>
    </citation>
    <scope>NUCLEOTIDE SEQUENCE</scope>
    <source>
        <strain evidence="1">24KS-1</strain>
    </source>
</reference>